<dbReference type="InterPro" id="IPR001647">
    <property type="entry name" value="HTH_TetR"/>
</dbReference>
<evidence type="ECO:0000256" key="6">
    <source>
        <dbReference type="SAM" id="MobiDB-lite"/>
    </source>
</evidence>
<evidence type="ECO:0000259" key="7">
    <source>
        <dbReference type="PROSITE" id="PS50977"/>
    </source>
</evidence>
<keyword evidence="3 5" id="KW-0238">DNA-binding</keyword>
<evidence type="ECO:0000256" key="5">
    <source>
        <dbReference type="PROSITE-ProRule" id="PRU00335"/>
    </source>
</evidence>
<dbReference type="Gene3D" id="1.10.357.10">
    <property type="entry name" value="Tetracycline Repressor, domain 2"/>
    <property type="match status" value="1"/>
</dbReference>
<feature type="region of interest" description="Disordered" evidence="6">
    <location>
        <begin position="1"/>
        <end position="20"/>
    </location>
</feature>
<keyword evidence="1" id="KW-0678">Repressor</keyword>
<dbReference type="RefSeq" id="WP_191988245.1">
    <property type="nucleotide sequence ID" value="NZ_PECL01000006.1"/>
</dbReference>
<dbReference type="SUPFAM" id="SSF46689">
    <property type="entry name" value="Homeodomain-like"/>
    <property type="match status" value="1"/>
</dbReference>
<evidence type="ECO:0000256" key="3">
    <source>
        <dbReference type="ARBA" id="ARBA00023125"/>
    </source>
</evidence>
<keyword evidence="4" id="KW-0804">Transcription</keyword>
<evidence type="ECO:0000256" key="4">
    <source>
        <dbReference type="ARBA" id="ARBA00023163"/>
    </source>
</evidence>
<accession>A0A4R8SYS0</accession>
<dbReference type="PANTHER" id="PTHR30055:SF175">
    <property type="entry name" value="HTH-TYPE TRANSCRIPTIONAL REPRESSOR KSTR2"/>
    <property type="match status" value="1"/>
</dbReference>
<organism evidence="8 9">
    <name type="scientific">Mycobacteroides salmoniphilum</name>
    <dbReference type="NCBI Taxonomy" id="404941"/>
    <lineage>
        <taxon>Bacteria</taxon>
        <taxon>Bacillati</taxon>
        <taxon>Actinomycetota</taxon>
        <taxon>Actinomycetes</taxon>
        <taxon>Mycobacteriales</taxon>
        <taxon>Mycobacteriaceae</taxon>
        <taxon>Mycobacteroides</taxon>
    </lineage>
</organism>
<dbReference type="SUPFAM" id="SSF48498">
    <property type="entry name" value="Tetracyclin repressor-like, C-terminal domain"/>
    <property type="match status" value="1"/>
</dbReference>
<feature type="domain" description="HTH tetR-type" evidence="7">
    <location>
        <begin position="23"/>
        <end position="83"/>
    </location>
</feature>
<dbReference type="Pfam" id="PF00440">
    <property type="entry name" value="TetR_N"/>
    <property type="match status" value="1"/>
</dbReference>
<dbReference type="PRINTS" id="PR00455">
    <property type="entry name" value="HTHTETR"/>
</dbReference>
<dbReference type="InterPro" id="IPR050109">
    <property type="entry name" value="HTH-type_TetR-like_transc_reg"/>
</dbReference>
<dbReference type="PANTHER" id="PTHR30055">
    <property type="entry name" value="HTH-TYPE TRANSCRIPTIONAL REGULATOR RUTR"/>
    <property type="match status" value="1"/>
</dbReference>
<dbReference type="PROSITE" id="PS50977">
    <property type="entry name" value="HTH_TETR_2"/>
    <property type="match status" value="1"/>
</dbReference>
<dbReference type="InterPro" id="IPR036271">
    <property type="entry name" value="Tet_transcr_reg_TetR-rel_C_sf"/>
</dbReference>
<name>A0A4R8SYS0_9MYCO</name>
<gene>
    <name evidence="8" type="primary">luxR</name>
    <name evidence="8" type="ORF">CCUG60884_00622</name>
</gene>
<feature type="DNA-binding region" description="H-T-H motif" evidence="5">
    <location>
        <begin position="46"/>
        <end position="65"/>
    </location>
</feature>
<keyword evidence="2" id="KW-0805">Transcription regulation</keyword>
<dbReference type="EMBL" id="PECL01000006">
    <property type="protein sequence ID" value="TEA08141.1"/>
    <property type="molecule type" value="Genomic_DNA"/>
</dbReference>
<dbReference type="Proteomes" id="UP000294604">
    <property type="component" value="Unassembled WGS sequence"/>
</dbReference>
<evidence type="ECO:0000313" key="8">
    <source>
        <dbReference type="EMBL" id="TEA08141.1"/>
    </source>
</evidence>
<dbReference type="GO" id="GO:0000976">
    <property type="term" value="F:transcription cis-regulatory region binding"/>
    <property type="evidence" value="ECO:0007669"/>
    <property type="project" value="TreeGrafter"/>
</dbReference>
<reference evidence="8 9" key="1">
    <citation type="journal article" date="2019" name="Sci. Rep.">
        <title>Extended insight into the Mycobacterium chelonae-abscessus complex through whole genome sequencing of Mycobacterium salmoniphilum outbreak and Mycobacterium salmoniphilum-like strains.</title>
        <authorList>
            <person name="Behra P.R.K."/>
            <person name="Das S."/>
            <person name="Pettersson B.M.F."/>
            <person name="Shirreff L."/>
            <person name="DuCote T."/>
            <person name="Jacobsson K.G."/>
            <person name="Ennis D.G."/>
            <person name="Kirsebom L.A."/>
        </authorList>
    </citation>
    <scope>NUCLEOTIDE SEQUENCE [LARGE SCALE GENOMIC DNA]</scope>
    <source>
        <strain evidence="8 9">CCUG 60884</strain>
    </source>
</reference>
<dbReference type="AlphaFoldDB" id="A0A4R8SYS0"/>
<comment type="caution">
    <text evidence="8">The sequence shown here is derived from an EMBL/GenBank/DDBJ whole genome shotgun (WGS) entry which is preliminary data.</text>
</comment>
<evidence type="ECO:0000313" key="9">
    <source>
        <dbReference type="Proteomes" id="UP000294604"/>
    </source>
</evidence>
<protein>
    <submittedName>
        <fullName evidence="8">HTH-type transcriptional regulator LuxR</fullName>
    </submittedName>
</protein>
<evidence type="ECO:0000256" key="1">
    <source>
        <dbReference type="ARBA" id="ARBA00022491"/>
    </source>
</evidence>
<dbReference type="InterPro" id="IPR009057">
    <property type="entry name" value="Homeodomain-like_sf"/>
</dbReference>
<proteinExistence type="predicted"/>
<dbReference type="GO" id="GO:0003700">
    <property type="term" value="F:DNA-binding transcription factor activity"/>
    <property type="evidence" value="ECO:0007669"/>
    <property type="project" value="TreeGrafter"/>
</dbReference>
<evidence type="ECO:0000256" key="2">
    <source>
        <dbReference type="ARBA" id="ARBA00023015"/>
    </source>
</evidence>
<sequence length="219" mass="23797">MSPRVRSVASTNGVGSRDDELTKRRRKEILLGACEVFDQRGYANTRMADIAGHLRIGQGTVYRYFAGKPELMDEIVQHTIRRMLNAMREDAPASAVSLVEFTRQISDVAARLLDVAADEPVLIRVLLREAPAAKPESVQQLSGGLAAVTANYLNQGVQQGFLRTDLDTGVVADAMVGVLIPAMGRVLRGELDRSARHLHAHTIGELITHGVAENDFGAT</sequence>